<protein>
    <submittedName>
        <fullName evidence="2">Uncharacterized protein</fullName>
    </submittedName>
</protein>
<feature type="transmembrane region" description="Helical" evidence="1">
    <location>
        <begin position="74"/>
        <end position="93"/>
    </location>
</feature>
<evidence type="ECO:0000256" key="1">
    <source>
        <dbReference type="SAM" id="Phobius"/>
    </source>
</evidence>
<reference evidence="2 3" key="1">
    <citation type="submission" date="2017-08" db="EMBL/GenBank/DDBJ databases">
        <title>Whole Genome Sequence of Sphingobium hydrophobicum C1: Insights into Adaption to the Electronic-waste Contaminated Sediment.</title>
        <authorList>
            <person name="Song D."/>
            <person name="Chen X."/>
            <person name="Xu M."/>
        </authorList>
    </citation>
    <scope>NUCLEOTIDE SEQUENCE [LARGE SCALE GENOMIC DNA]</scope>
    <source>
        <strain evidence="2 3">C1</strain>
    </source>
</reference>
<proteinExistence type="predicted"/>
<evidence type="ECO:0000313" key="2">
    <source>
        <dbReference type="EMBL" id="ASY43679.1"/>
    </source>
</evidence>
<name>A0A249MR98_SPHXE</name>
<dbReference type="EMBL" id="CP022745">
    <property type="protein sequence ID" value="ASY43679.1"/>
    <property type="molecule type" value="Genomic_DNA"/>
</dbReference>
<feature type="transmembrane region" description="Helical" evidence="1">
    <location>
        <begin position="17"/>
        <end position="40"/>
    </location>
</feature>
<dbReference type="Proteomes" id="UP000217141">
    <property type="component" value="Chromosome I"/>
</dbReference>
<keyword evidence="1" id="KW-0472">Membrane</keyword>
<dbReference type="KEGG" id="shyd:CJD35_03830"/>
<feature type="transmembrane region" description="Helical" evidence="1">
    <location>
        <begin position="47"/>
        <end position="68"/>
    </location>
</feature>
<sequence>MAVRNGNGSFDLFLKRYLIVTGALSAIILVAPWILIFGFMLMVLPGVFLVVMPTAFLWGAMLAAFYWAGGFLLSPLRAAMLAIVVTAGLVWAIPQPSISAGRRLAADHQLTNVKPAGPIKPFGDIRMEFGIPDFGRGPFSCDSRCVALLFEDSVHSVTVNSSSGLSFEDIQRGAAPLSHLAQTYRLKPLSECPASPPVDRNLRSPFGETEQDRWKLGRLHEEHLANDVCLVAEPPLTDYDLLLREGRWGRGEGAGKLPWLLSRNRIHLAYVEIRDRSHRPLFRVADTAVEMPIPVLTILPNMGYGFDYDWGWGRYWMPRELISCLDCSLEKIDAMLQVRRKWD</sequence>
<organism evidence="2 3">
    <name type="scientific">Sphingobium xenophagum</name>
    <dbReference type="NCBI Taxonomy" id="121428"/>
    <lineage>
        <taxon>Bacteria</taxon>
        <taxon>Pseudomonadati</taxon>
        <taxon>Pseudomonadota</taxon>
        <taxon>Alphaproteobacteria</taxon>
        <taxon>Sphingomonadales</taxon>
        <taxon>Sphingomonadaceae</taxon>
        <taxon>Sphingobium</taxon>
    </lineage>
</organism>
<evidence type="ECO:0000313" key="3">
    <source>
        <dbReference type="Proteomes" id="UP000217141"/>
    </source>
</evidence>
<keyword evidence="1" id="KW-0812">Transmembrane</keyword>
<keyword evidence="1" id="KW-1133">Transmembrane helix</keyword>
<gene>
    <name evidence="2" type="ORF">CJD35_03830</name>
</gene>
<dbReference type="AlphaFoldDB" id="A0A249MR98"/>
<accession>A0A249MR98</accession>
<dbReference type="RefSeq" id="WP_095686798.1">
    <property type="nucleotide sequence ID" value="NZ_CP022745.1"/>
</dbReference>